<comment type="caution">
    <text evidence="1">The sequence shown here is derived from an EMBL/GenBank/DDBJ whole genome shotgun (WGS) entry which is preliminary data.</text>
</comment>
<protein>
    <submittedName>
        <fullName evidence="1">Uncharacterized protein</fullName>
    </submittedName>
</protein>
<dbReference type="EMBL" id="JACHFD010000017">
    <property type="protein sequence ID" value="MBB5352877.1"/>
    <property type="molecule type" value="Genomic_DNA"/>
</dbReference>
<organism evidence="1 2">
    <name type="scientific">Haloferula luteola</name>
    <dbReference type="NCBI Taxonomy" id="595692"/>
    <lineage>
        <taxon>Bacteria</taxon>
        <taxon>Pseudomonadati</taxon>
        <taxon>Verrucomicrobiota</taxon>
        <taxon>Verrucomicrobiia</taxon>
        <taxon>Verrucomicrobiales</taxon>
        <taxon>Verrucomicrobiaceae</taxon>
        <taxon>Haloferula</taxon>
    </lineage>
</organism>
<dbReference type="AlphaFoldDB" id="A0A840V3K2"/>
<reference evidence="1 2" key="1">
    <citation type="submission" date="2020-08" db="EMBL/GenBank/DDBJ databases">
        <title>Genomic Encyclopedia of Type Strains, Phase IV (KMG-IV): sequencing the most valuable type-strain genomes for metagenomic binning, comparative biology and taxonomic classification.</title>
        <authorList>
            <person name="Goeker M."/>
        </authorList>
    </citation>
    <scope>NUCLEOTIDE SEQUENCE [LARGE SCALE GENOMIC DNA]</scope>
    <source>
        <strain evidence="1 2">YC6886</strain>
    </source>
</reference>
<proteinExistence type="predicted"/>
<dbReference type="Proteomes" id="UP000557717">
    <property type="component" value="Unassembled WGS sequence"/>
</dbReference>
<accession>A0A840V3K2</accession>
<name>A0A840V3K2_9BACT</name>
<sequence>MKNPYLTVLVISTWATIARGQLPIDSIDLSGPTLTGIHVGETSYTSLVAPTSFVDLKGSTDYIHLSETAPSSLAAAIGSFDIESGSLNHHFQVQFGQPLFGSTLIYLMANENDATINDRMTIYPLDATGQRMGKLSAYIRLLDYGSLPVLAVNTYFRTTEGADNGTLNRTVGGIAFSLDDLGIGNIAGVEGLEFEPTTNDFLDPQEIGLAQAGSSIDPVLLRDVTTADPDLDFGTTFHDGGELPERTIRYVNGGPTQNIPVDSVTITAGFEITAISKNGSPLAPPFNLAVGDSIEISVQPLPSPDSEPVSGTLQLNENTLEIDATSTVLRAGARMNPNPKFADGAGTAVDWAGGHARLSTGLTPGSASTIRIFGIGDPSGSSVGGAAQSTSVPNGASNFEAVFLFSPVADFSPYSGAAADGGFTDRAMQYLLLASDTTVASGATITPADTANVLINLAYMPDGITSNGTPGFYVFDGLTESWQLAIAADLAGSVDANADGVLDPATGDTVAAYRVAISGSGFGTSSAFYQIQVAQVTESGLTDELSSSALTIWHGTSGETTGPAAHLFTSADQSDSNELAGYVPPFWVDFSALYQGTQAGAALTVAGTPSILFTKIEDSPIAQGTLTLRNDGDSENLEITAVNFENAAFSVAEALPLLINPGATANLTLNWEASTSAARTTFEVVSSDTSSSPIESLIAGATSNAALNPNFDFEVPGNDPSGADPFAFWNDGTQIRAVPGLLAGSQTAARVNGGSAMGTTWVRSSPYWSGGGTWVAEAVFAIGGTNNRIFNFKVREELNGENYTEINIRYEASKWQVFHGIPGNGGSWIDLVDLSASPLAVSVDADDNGSLDDPGDTKVPYRLRISGSGWDGSSPPTFSFTLMAADGTLLGSAQNRTELLNGFVVEDVPTTGPNYLEVRNSGSAFWVDDIVIATAAAGTGVRILDVTGGPGGLTLHYDSGGAAVRIERSAPGLDDFQEIAGGETSGIYLDTTAPSGRAFYRIELE</sequence>
<keyword evidence="2" id="KW-1185">Reference proteome</keyword>
<dbReference type="RefSeq" id="WP_184020276.1">
    <property type="nucleotide sequence ID" value="NZ_JACHFD010000017.1"/>
</dbReference>
<gene>
    <name evidence="1" type="ORF">HNR46_003126</name>
</gene>
<evidence type="ECO:0000313" key="1">
    <source>
        <dbReference type="EMBL" id="MBB5352877.1"/>
    </source>
</evidence>
<evidence type="ECO:0000313" key="2">
    <source>
        <dbReference type="Proteomes" id="UP000557717"/>
    </source>
</evidence>